<keyword evidence="2" id="KW-0560">Oxidoreductase</keyword>
<dbReference type="PRINTS" id="PR00081">
    <property type="entry name" value="GDHRDH"/>
</dbReference>
<dbReference type="PANTHER" id="PTHR42901:SF1">
    <property type="entry name" value="ALCOHOL DEHYDROGENASE"/>
    <property type="match status" value="1"/>
</dbReference>
<accession>A0ABU9GMV2</accession>
<dbReference type="SUPFAM" id="SSF51735">
    <property type="entry name" value="NAD(P)-binding Rossmann-fold domains"/>
    <property type="match status" value="1"/>
</dbReference>
<dbReference type="Gene3D" id="3.40.50.720">
    <property type="entry name" value="NAD(P)-binding Rossmann-like Domain"/>
    <property type="match status" value="1"/>
</dbReference>
<proteinExistence type="inferred from homology"/>
<dbReference type="RefSeq" id="WP_341596615.1">
    <property type="nucleotide sequence ID" value="NZ_JBAKAZ010000007.1"/>
</dbReference>
<dbReference type="InterPro" id="IPR036291">
    <property type="entry name" value="NAD(P)-bd_dom_sf"/>
</dbReference>
<evidence type="ECO:0000256" key="2">
    <source>
        <dbReference type="ARBA" id="ARBA00023002"/>
    </source>
</evidence>
<dbReference type="NCBIfam" id="NF006509">
    <property type="entry name" value="PRK08945.1"/>
    <property type="match status" value="1"/>
</dbReference>
<comment type="similarity">
    <text evidence="1">Belongs to the short-chain dehydrogenases/reductases (SDR) family.</text>
</comment>
<reference evidence="3 4" key="1">
    <citation type="submission" date="2024-02" db="EMBL/GenBank/DDBJ databases">
        <title>Bacteria isolated from the canopy kelp, Nereocystis luetkeana.</title>
        <authorList>
            <person name="Pfister C.A."/>
            <person name="Younker I.T."/>
            <person name="Light S.H."/>
        </authorList>
    </citation>
    <scope>NUCLEOTIDE SEQUENCE [LARGE SCALE GENOMIC DNA]</scope>
    <source>
        <strain evidence="3 4">TI.1.05</strain>
    </source>
</reference>
<protein>
    <submittedName>
        <fullName evidence="3">YciK family oxidoreductase</fullName>
    </submittedName>
</protein>
<dbReference type="Pfam" id="PF00106">
    <property type="entry name" value="adh_short"/>
    <property type="match status" value="1"/>
</dbReference>
<dbReference type="EMBL" id="JBAKAZ010000007">
    <property type="protein sequence ID" value="MEL0628605.1"/>
    <property type="molecule type" value="Genomic_DNA"/>
</dbReference>
<comment type="caution">
    <text evidence="3">The sequence shown here is derived from an EMBL/GenBank/DDBJ whole genome shotgun (WGS) entry which is preliminary data.</text>
</comment>
<dbReference type="PANTHER" id="PTHR42901">
    <property type="entry name" value="ALCOHOL DEHYDROGENASE"/>
    <property type="match status" value="1"/>
</dbReference>
<evidence type="ECO:0000256" key="1">
    <source>
        <dbReference type="ARBA" id="ARBA00006484"/>
    </source>
</evidence>
<gene>
    <name evidence="3" type="ORF">V6256_03205</name>
</gene>
<sequence>MNYTAPENLLINKTILITGAGDGIGKSLAIKCASLGAKVILLGRTLTKLQAVSEKISALNNVTPAIISMDLNTANEQQYKALAEKLMSEHKKLDGLVHNASYLGEICPFTDIDNETWNEVMQTNVNATFLLTKHLMPLLEQAEAASTIFTTSSVGFKGRALWGAYGVSKFATEGMMQTIADEYQSSAMRFNAINPGATRTVMRANAYPKEDPQVLKTADEILPIYLYLLGDESVDITGQRFNAQEKR</sequence>
<name>A0ABU9GMV2_9GAMM</name>
<dbReference type="InterPro" id="IPR002347">
    <property type="entry name" value="SDR_fam"/>
</dbReference>
<evidence type="ECO:0000313" key="3">
    <source>
        <dbReference type="EMBL" id="MEL0628605.1"/>
    </source>
</evidence>
<organism evidence="3 4">
    <name type="scientific">Psychromonas aquatilis</name>
    <dbReference type="NCBI Taxonomy" id="2005072"/>
    <lineage>
        <taxon>Bacteria</taxon>
        <taxon>Pseudomonadati</taxon>
        <taxon>Pseudomonadota</taxon>
        <taxon>Gammaproteobacteria</taxon>
        <taxon>Alteromonadales</taxon>
        <taxon>Psychromonadaceae</taxon>
        <taxon>Psychromonas</taxon>
    </lineage>
</organism>
<dbReference type="Proteomes" id="UP001369082">
    <property type="component" value="Unassembled WGS sequence"/>
</dbReference>
<dbReference type="PROSITE" id="PS00061">
    <property type="entry name" value="ADH_SHORT"/>
    <property type="match status" value="1"/>
</dbReference>
<evidence type="ECO:0000313" key="4">
    <source>
        <dbReference type="Proteomes" id="UP001369082"/>
    </source>
</evidence>
<keyword evidence="4" id="KW-1185">Reference proteome</keyword>
<dbReference type="InterPro" id="IPR020904">
    <property type="entry name" value="Sc_DH/Rdtase_CS"/>
</dbReference>